<comment type="similarity">
    <text evidence="1">Belongs to the UPF0047 family.</text>
</comment>
<name>A0A165YKU7_9HYPH</name>
<keyword evidence="3" id="KW-1185">Reference proteome</keyword>
<dbReference type="AlphaFoldDB" id="A0A165YKU7"/>
<reference evidence="2 3" key="1">
    <citation type="journal article" date="2016" name="Front. Microbiol.">
        <title>Comparative Genomic Analysis Reveals a Diverse Repertoire of Genes Involved in Prokaryote-Eukaryote Interactions within the Pseudovibrio Genus.</title>
        <authorList>
            <person name="Romano S."/>
            <person name="Fernandez-Guerra A."/>
            <person name="Reen F.J."/>
            <person name="Glockner F.O."/>
            <person name="Crowley S.P."/>
            <person name="O'Sullivan O."/>
            <person name="Cotter P.D."/>
            <person name="Adams C."/>
            <person name="Dobson A.D."/>
            <person name="O'Gara F."/>
        </authorList>
    </citation>
    <scope>NUCLEOTIDE SEQUENCE [LARGE SCALE GENOMIC DNA]</scope>
    <source>
        <strain evidence="2 3">Ad2</strain>
    </source>
</reference>
<gene>
    <name evidence="2" type="ORF">PsAD2_02448</name>
</gene>
<dbReference type="PANTHER" id="PTHR30615">
    <property type="entry name" value="UNCHARACTERIZED PROTEIN YJBQ-RELATED"/>
    <property type="match status" value="1"/>
</dbReference>
<evidence type="ECO:0008006" key="4">
    <source>
        <dbReference type="Google" id="ProtNLM"/>
    </source>
</evidence>
<dbReference type="PIRSF" id="PIRSF004681">
    <property type="entry name" value="UCP004681"/>
    <property type="match status" value="1"/>
</dbReference>
<evidence type="ECO:0000256" key="1">
    <source>
        <dbReference type="ARBA" id="ARBA00005534"/>
    </source>
</evidence>
<dbReference type="EMBL" id="LMCB01000017">
    <property type="protein sequence ID" value="KZL18932.1"/>
    <property type="molecule type" value="Genomic_DNA"/>
</dbReference>
<comment type="caution">
    <text evidence="2">The sequence shown here is derived from an EMBL/GenBank/DDBJ whole genome shotgun (WGS) entry which is preliminary data.</text>
</comment>
<proteinExistence type="inferred from homology"/>
<dbReference type="PATRIC" id="fig|989403.3.peg.2610"/>
<accession>A0A165YKU7</accession>
<protein>
    <recommendedName>
        <fullName evidence="4">Secondary thiamine-phosphate synthase enzyme</fullName>
    </recommendedName>
</protein>
<sequence length="160" mass="17682">MSGWSKMKNSCEVWTIESGPTQLSQSMGRLVLMTDGLGFYAVTDEIRAWAKTLSLKDGLLTLFVRHTSASITIQENADPTVLQDLKKALSSLAPENGGWLHAHEGPDDMPAHIKTMLTGVSLQIPVVDGEIDLGTWQGVYLIEHRRAPHRRSMTLHYLGT</sequence>
<dbReference type="Gene3D" id="2.60.120.460">
    <property type="entry name" value="YjbQ-like"/>
    <property type="match status" value="1"/>
</dbReference>
<dbReference type="PROSITE" id="PS01314">
    <property type="entry name" value="UPF0047"/>
    <property type="match status" value="1"/>
</dbReference>
<dbReference type="InterPro" id="IPR035917">
    <property type="entry name" value="YjbQ-like_sf"/>
</dbReference>
<dbReference type="InterPro" id="IPR001602">
    <property type="entry name" value="UPF0047_YjbQ-like"/>
</dbReference>
<dbReference type="NCBIfam" id="TIGR00149">
    <property type="entry name" value="TIGR00149_YjbQ"/>
    <property type="match status" value="1"/>
</dbReference>
<dbReference type="Proteomes" id="UP000076577">
    <property type="component" value="Unassembled WGS sequence"/>
</dbReference>
<dbReference type="Pfam" id="PF01894">
    <property type="entry name" value="YjbQ"/>
    <property type="match status" value="1"/>
</dbReference>
<dbReference type="PANTHER" id="PTHR30615:SF8">
    <property type="entry name" value="UPF0047 PROTEIN C4A8.02C"/>
    <property type="match status" value="1"/>
</dbReference>
<dbReference type="OrthoDB" id="9801725at2"/>
<organism evidence="2 3">
    <name type="scientific">Pseudovibrio axinellae</name>
    <dbReference type="NCBI Taxonomy" id="989403"/>
    <lineage>
        <taxon>Bacteria</taxon>
        <taxon>Pseudomonadati</taxon>
        <taxon>Pseudomonadota</taxon>
        <taxon>Alphaproteobacteria</taxon>
        <taxon>Hyphomicrobiales</taxon>
        <taxon>Stappiaceae</taxon>
        <taxon>Pseudovibrio</taxon>
    </lineage>
</organism>
<dbReference type="STRING" id="989403.SAMN05421798_101593"/>
<evidence type="ECO:0000313" key="2">
    <source>
        <dbReference type="EMBL" id="KZL18932.1"/>
    </source>
</evidence>
<evidence type="ECO:0000313" key="3">
    <source>
        <dbReference type="Proteomes" id="UP000076577"/>
    </source>
</evidence>
<dbReference type="SUPFAM" id="SSF111038">
    <property type="entry name" value="YjbQ-like"/>
    <property type="match status" value="1"/>
</dbReference>